<dbReference type="AlphaFoldDB" id="A0AAU7WCT9"/>
<gene>
    <name evidence="1" type="ORF">ABIQ69_07335</name>
</gene>
<dbReference type="RefSeq" id="WP_350349708.1">
    <property type="nucleotide sequence ID" value="NZ_CP158374.1"/>
</dbReference>
<accession>A0AAU7WCT9</accession>
<name>A0AAU7WCT9_9MICO</name>
<proteinExistence type="predicted"/>
<reference evidence="1" key="1">
    <citation type="submission" date="2024-05" db="EMBL/GenBank/DDBJ databases">
        <authorList>
            <person name="Yu L."/>
        </authorList>
    </citation>
    <scope>NUCLEOTIDE SEQUENCE</scope>
    <source>
        <strain evidence="1">G08B096</strain>
    </source>
</reference>
<evidence type="ECO:0000313" key="1">
    <source>
        <dbReference type="EMBL" id="XBX83707.1"/>
    </source>
</evidence>
<sequence>MSPTTVLAPVREPYPADVPGLRFTLAAPDLWRVAAADGALLGHIERRTGPAGERFRARRLMPGLVRSVELGEFWSSRDAADVFR</sequence>
<organism evidence="1">
    <name type="scientific">Agromyces sp. G08B096</name>
    <dbReference type="NCBI Taxonomy" id="3156399"/>
    <lineage>
        <taxon>Bacteria</taxon>
        <taxon>Bacillati</taxon>
        <taxon>Actinomycetota</taxon>
        <taxon>Actinomycetes</taxon>
        <taxon>Micrococcales</taxon>
        <taxon>Microbacteriaceae</taxon>
        <taxon>Agromyces</taxon>
    </lineage>
</organism>
<dbReference type="EMBL" id="CP158374">
    <property type="protein sequence ID" value="XBX83707.1"/>
    <property type="molecule type" value="Genomic_DNA"/>
</dbReference>
<protein>
    <submittedName>
        <fullName evidence="1">Uncharacterized protein</fullName>
    </submittedName>
</protein>